<accession>A0A9P8SJ09</accession>
<dbReference type="SUPFAM" id="SSF90123">
    <property type="entry name" value="ABC transporter transmembrane region"/>
    <property type="match status" value="1"/>
</dbReference>
<evidence type="ECO:0000256" key="1">
    <source>
        <dbReference type="ARBA" id="ARBA00004141"/>
    </source>
</evidence>
<name>A0A9P8SJ09_9HYPO</name>
<evidence type="ECO:0000313" key="8">
    <source>
        <dbReference type="Proteomes" id="UP000824596"/>
    </source>
</evidence>
<dbReference type="AlphaFoldDB" id="A0A9P8SJ09"/>
<dbReference type="Pfam" id="PF00664">
    <property type="entry name" value="ABC_membrane"/>
    <property type="match status" value="1"/>
</dbReference>
<reference evidence="7" key="1">
    <citation type="submission" date="2021-09" db="EMBL/GenBank/DDBJ databases">
        <title>A high-quality genome of the endoparasitic fungus Hirsutella rhossiliensis with a comparison of Hirsutella genomes reveals transposable elements contributing to genome size variation.</title>
        <authorList>
            <person name="Lin R."/>
            <person name="Jiao Y."/>
            <person name="Sun X."/>
            <person name="Ling J."/>
            <person name="Xie B."/>
            <person name="Cheng X."/>
        </authorList>
    </citation>
    <scope>NUCLEOTIDE SEQUENCE</scope>
    <source>
        <strain evidence="7">HR02</strain>
    </source>
</reference>
<protein>
    <submittedName>
        <fullName evidence="7">ABC transporter transmembrane domain-containing protein</fullName>
    </submittedName>
</protein>
<comment type="subcellular location">
    <subcellularLocation>
        <location evidence="1">Membrane</location>
        <topology evidence="1">Multi-pass membrane protein</topology>
    </subcellularLocation>
</comment>
<gene>
    <name evidence="7" type="ORF">HRG_02804</name>
</gene>
<dbReference type="PANTHER" id="PTHR43394">
    <property type="entry name" value="ATP-DEPENDENT PERMEASE MDL1, MITOCHONDRIAL"/>
    <property type="match status" value="1"/>
</dbReference>
<dbReference type="RefSeq" id="XP_044722301.1">
    <property type="nucleotide sequence ID" value="XM_044861275.1"/>
</dbReference>
<keyword evidence="8" id="KW-1185">Reference proteome</keyword>
<evidence type="ECO:0000256" key="3">
    <source>
        <dbReference type="ARBA" id="ARBA00022989"/>
    </source>
</evidence>
<feature type="transmembrane region" description="Helical" evidence="5">
    <location>
        <begin position="60"/>
        <end position="84"/>
    </location>
</feature>
<dbReference type="GO" id="GO:0016020">
    <property type="term" value="C:membrane"/>
    <property type="evidence" value="ECO:0007669"/>
    <property type="project" value="UniProtKB-SubCell"/>
</dbReference>
<evidence type="ECO:0000259" key="6">
    <source>
        <dbReference type="PROSITE" id="PS50929"/>
    </source>
</evidence>
<dbReference type="InterPro" id="IPR036640">
    <property type="entry name" value="ABC1_TM_sf"/>
</dbReference>
<organism evidence="7 8">
    <name type="scientific">Hirsutella rhossiliensis</name>
    <dbReference type="NCBI Taxonomy" id="111463"/>
    <lineage>
        <taxon>Eukaryota</taxon>
        <taxon>Fungi</taxon>
        <taxon>Dikarya</taxon>
        <taxon>Ascomycota</taxon>
        <taxon>Pezizomycotina</taxon>
        <taxon>Sordariomycetes</taxon>
        <taxon>Hypocreomycetidae</taxon>
        <taxon>Hypocreales</taxon>
        <taxon>Ophiocordycipitaceae</taxon>
        <taxon>Hirsutella</taxon>
    </lineage>
</organism>
<feature type="domain" description="ABC transmembrane type-1" evidence="6">
    <location>
        <begin position="64"/>
        <end position="275"/>
    </location>
</feature>
<feature type="transmembrane region" description="Helical" evidence="5">
    <location>
        <begin position="286"/>
        <end position="306"/>
    </location>
</feature>
<keyword evidence="4 5" id="KW-0472">Membrane</keyword>
<evidence type="ECO:0000256" key="5">
    <source>
        <dbReference type="SAM" id="Phobius"/>
    </source>
</evidence>
<keyword evidence="2 5" id="KW-0812">Transmembrane</keyword>
<dbReference type="CDD" id="cd18577">
    <property type="entry name" value="ABC_6TM_Pgp_ABCB1_D1_like"/>
    <property type="match status" value="1"/>
</dbReference>
<feature type="transmembrane region" description="Helical" evidence="5">
    <location>
        <begin position="196"/>
        <end position="215"/>
    </location>
</feature>
<evidence type="ECO:0000256" key="4">
    <source>
        <dbReference type="ARBA" id="ARBA00023136"/>
    </source>
</evidence>
<feature type="transmembrane region" description="Helical" evidence="5">
    <location>
        <begin position="221"/>
        <end position="242"/>
    </location>
</feature>
<proteinExistence type="predicted"/>
<dbReference type="InterPro" id="IPR011527">
    <property type="entry name" value="ABC1_TM_dom"/>
</dbReference>
<dbReference type="EMBL" id="JAIZPD010000003">
    <property type="protein sequence ID" value="KAH0964788.1"/>
    <property type="molecule type" value="Genomic_DNA"/>
</dbReference>
<evidence type="ECO:0000256" key="2">
    <source>
        <dbReference type="ARBA" id="ARBA00022692"/>
    </source>
</evidence>
<dbReference type="Gene3D" id="1.20.1560.10">
    <property type="entry name" value="ABC transporter type 1, transmembrane domain"/>
    <property type="match status" value="1"/>
</dbReference>
<dbReference type="Proteomes" id="UP000824596">
    <property type="component" value="Unassembled WGS sequence"/>
</dbReference>
<dbReference type="GO" id="GO:0140359">
    <property type="term" value="F:ABC-type transporter activity"/>
    <property type="evidence" value="ECO:0007669"/>
    <property type="project" value="InterPro"/>
</dbReference>
<sequence length="341" mass="36907">MATEIHRSTVKTCCGPASYPSKLVPTRSQHVLGARVLKRLKKLLGYFAIYVREKPTRLDIAPLVIGIITAIASGVPFLLLGILFGQLIDDSNDRTCEAVASSRGLNPVIQDSYQATVNGKILYIVYLAIVQFVLIYVDLVCWSLGGARLAQRLREQYLRSLLQQEPSFFDHLPAGEVASRPSGDIQTIRAGTSDKVGICLSSLAFFLTSYTVAFVKNSKLAGILILLVPAYFFMSPVGGWFIETYSSRASDRFAASSSIAPESLSNVPVVHSFGANKGLKPASQHICAGLMYFIAYGANALAFWQGSRMIADAVERNGQGATVGSIFTVICILVDATLILN</sequence>
<dbReference type="InterPro" id="IPR039421">
    <property type="entry name" value="Type_1_exporter"/>
</dbReference>
<feature type="transmembrane region" description="Helical" evidence="5">
    <location>
        <begin position="121"/>
        <end position="144"/>
    </location>
</feature>
<dbReference type="GeneID" id="68351933"/>
<keyword evidence="3 5" id="KW-1133">Transmembrane helix</keyword>
<dbReference type="OrthoDB" id="6500128at2759"/>
<dbReference type="GO" id="GO:0005524">
    <property type="term" value="F:ATP binding"/>
    <property type="evidence" value="ECO:0007669"/>
    <property type="project" value="InterPro"/>
</dbReference>
<evidence type="ECO:0000313" key="7">
    <source>
        <dbReference type="EMBL" id="KAH0964788.1"/>
    </source>
</evidence>
<feature type="transmembrane region" description="Helical" evidence="5">
    <location>
        <begin position="318"/>
        <end position="340"/>
    </location>
</feature>
<comment type="caution">
    <text evidence="7">The sequence shown here is derived from an EMBL/GenBank/DDBJ whole genome shotgun (WGS) entry which is preliminary data.</text>
</comment>
<dbReference type="PROSITE" id="PS50929">
    <property type="entry name" value="ABC_TM1F"/>
    <property type="match status" value="1"/>
</dbReference>